<comment type="similarity">
    <text evidence="1">Belongs to the NAD(P)H dehydrogenase (quinone) family.</text>
</comment>
<dbReference type="PANTHER" id="PTHR10204">
    <property type="entry name" value="NAD P H OXIDOREDUCTASE-RELATED"/>
    <property type="match status" value="1"/>
</dbReference>
<dbReference type="KEGG" id="scor:J3U87_21250"/>
<keyword evidence="2" id="KW-0560">Oxidoreductase</keyword>
<sequence length="190" mass="21565">MFVTNVLSSHYPGSQTQELLNHFTAQLDRLGHEHTTYDLYQSDFNPIMHGDDFNQFFGKPLPEDVTAIHETLKKSAALTFFYPVWWNGMPAIMKGWVDRVFARGFAYDYGPEGTRGMLELEKVILVCSLGNKKEDVDPRLEDAMRLIQEVGVFNFCGVKDVSQIFLYNSSGSPEIKQACMDQLVELADAL</sequence>
<reference evidence="4" key="1">
    <citation type="submission" date="2021-03" db="EMBL/GenBank/DDBJ databases">
        <title>Acanthopleuribacteraceae sp. M133.</title>
        <authorList>
            <person name="Wang G."/>
        </authorList>
    </citation>
    <scope>NUCLEOTIDE SEQUENCE</scope>
    <source>
        <strain evidence="4">M133</strain>
    </source>
</reference>
<dbReference type="Proteomes" id="UP000663929">
    <property type="component" value="Chromosome"/>
</dbReference>
<feature type="domain" description="Flavodoxin-like fold" evidence="3">
    <location>
        <begin position="6"/>
        <end position="183"/>
    </location>
</feature>
<dbReference type="PANTHER" id="PTHR10204:SF34">
    <property type="entry name" value="NAD(P)H DEHYDROGENASE [QUINONE] 1 ISOFORM 1"/>
    <property type="match status" value="1"/>
</dbReference>
<dbReference type="GO" id="GO:0005829">
    <property type="term" value="C:cytosol"/>
    <property type="evidence" value="ECO:0007669"/>
    <property type="project" value="TreeGrafter"/>
</dbReference>
<evidence type="ECO:0000259" key="3">
    <source>
        <dbReference type="Pfam" id="PF02525"/>
    </source>
</evidence>
<proteinExistence type="inferred from homology"/>
<dbReference type="EMBL" id="CP071793">
    <property type="protein sequence ID" value="QTD48120.1"/>
    <property type="molecule type" value="Genomic_DNA"/>
</dbReference>
<name>A0A8A4TF04_SULCO</name>
<dbReference type="Gene3D" id="3.40.50.360">
    <property type="match status" value="1"/>
</dbReference>
<protein>
    <submittedName>
        <fullName evidence="4">NAD(P)H-dependent oxidoreductase</fullName>
    </submittedName>
</protein>
<dbReference type="RefSeq" id="WP_237377781.1">
    <property type="nucleotide sequence ID" value="NZ_CP071793.1"/>
</dbReference>
<dbReference type="Pfam" id="PF02525">
    <property type="entry name" value="Flavodoxin_2"/>
    <property type="match status" value="1"/>
</dbReference>
<dbReference type="AlphaFoldDB" id="A0A8A4TF04"/>
<organism evidence="4 5">
    <name type="scientific">Sulfidibacter corallicola</name>
    <dbReference type="NCBI Taxonomy" id="2818388"/>
    <lineage>
        <taxon>Bacteria</taxon>
        <taxon>Pseudomonadati</taxon>
        <taxon>Acidobacteriota</taxon>
        <taxon>Holophagae</taxon>
        <taxon>Acanthopleuribacterales</taxon>
        <taxon>Acanthopleuribacteraceae</taxon>
        <taxon>Sulfidibacter</taxon>
    </lineage>
</organism>
<evidence type="ECO:0000256" key="1">
    <source>
        <dbReference type="ARBA" id="ARBA00006252"/>
    </source>
</evidence>
<evidence type="ECO:0000313" key="5">
    <source>
        <dbReference type="Proteomes" id="UP000663929"/>
    </source>
</evidence>
<evidence type="ECO:0000256" key="2">
    <source>
        <dbReference type="ARBA" id="ARBA00023002"/>
    </source>
</evidence>
<accession>A0A8A4TF04</accession>
<gene>
    <name evidence="4" type="ORF">J3U87_21250</name>
</gene>
<keyword evidence="5" id="KW-1185">Reference proteome</keyword>
<dbReference type="SUPFAM" id="SSF52218">
    <property type="entry name" value="Flavoproteins"/>
    <property type="match status" value="1"/>
</dbReference>
<dbReference type="InterPro" id="IPR003680">
    <property type="entry name" value="Flavodoxin_fold"/>
</dbReference>
<evidence type="ECO:0000313" key="4">
    <source>
        <dbReference type="EMBL" id="QTD48120.1"/>
    </source>
</evidence>
<dbReference type="InterPro" id="IPR029039">
    <property type="entry name" value="Flavoprotein-like_sf"/>
</dbReference>
<dbReference type="InterPro" id="IPR051545">
    <property type="entry name" value="NAD(P)H_dehydrogenase_qn"/>
</dbReference>
<dbReference type="GO" id="GO:0003955">
    <property type="term" value="F:NAD(P)H dehydrogenase (quinone) activity"/>
    <property type="evidence" value="ECO:0007669"/>
    <property type="project" value="TreeGrafter"/>
</dbReference>